<dbReference type="InterPro" id="IPR005116">
    <property type="entry name" value="Transp-assoc_OB_typ1"/>
</dbReference>
<evidence type="ECO:0000313" key="4">
    <source>
        <dbReference type="EMBL" id="OEJ74919.1"/>
    </source>
</evidence>
<dbReference type="InterPro" id="IPR004606">
    <property type="entry name" value="Mop_domain"/>
</dbReference>
<dbReference type="RefSeq" id="WP_069967428.1">
    <property type="nucleotide sequence ID" value="NZ_CM124774.1"/>
</dbReference>
<sequence>MPRKQQGWITFQSSEEERQLLEEYCQQSQRTKTEILRELLRSLHSPAPTSPPPLPEPPEMATLSISARNVIPASVKQVIWGTVNAEVVLEVAPHVELVATITKASGEKLGLRTGKTVYAVIKSSNIMIGDIATQQPSG</sequence>
<name>A0A1E5QJQ0_9CYAN</name>
<dbReference type="Gene3D" id="2.40.50.100">
    <property type="match status" value="1"/>
</dbReference>
<dbReference type="EMBL" id="MJGC01000058">
    <property type="protein sequence ID" value="OEJ74919.1"/>
    <property type="molecule type" value="Genomic_DNA"/>
</dbReference>
<organism evidence="4">
    <name type="scientific">Desertifilum tharense IPPAS B-1220</name>
    <dbReference type="NCBI Taxonomy" id="1781255"/>
    <lineage>
        <taxon>Bacteria</taxon>
        <taxon>Bacillati</taxon>
        <taxon>Cyanobacteriota</taxon>
        <taxon>Cyanophyceae</taxon>
        <taxon>Desertifilales</taxon>
        <taxon>Desertifilaceae</taxon>
        <taxon>Desertifilum</taxon>
    </lineage>
</organism>
<reference evidence="4" key="1">
    <citation type="submission" date="2016-09" db="EMBL/GenBank/DDBJ databases">
        <title>Draft genome of thermotolerant cyanobacterium Desertifilum sp. strain IPPAS B-1220.</title>
        <authorList>
            <person name="Sinetova M.A."/>
            <person name="Bolakhan K."/>
            <person name="Zayadan B.K."/>
            <person name="Mironov K.S."/>
            <person name="Ustinova V."/>
            <person name="Kupriyanova E.V."/>
            <person name="Sidorov R.A."/>
            <person name="Skrypnik A.N."/>
            <person name="Gogoleva N.E."/>
            <person name="Gogolev Y.V."/>
            <person name="Los D.A."/>
        </authorList>
    </citation>
    <scope>NUCLEOTIDE SEQUENCE [LARGE SCALE GENOMIC DNA]</scope>
    <source>
        <strain evidence="4">IPPAS B-1220</strain>
    </source>
</reference>
<comment type="caution">
    <text evidence="4">The sequence shown here is derived from an EMBL/GenBank/DDBJ whole genome shotgun (WGS) entry which is preliminary data.</text>
</comment>
<dbReference type="OrthoDB" id="9155116at2"/>
<keyword evidence="1 2" id="KW-0500">Molybdenum</keyword>
<evidence type="ECO:0000256" key="1">
    <source>
        <dbReference type="ARBA" id="ARBA00022505"/>
    </source>
</evidence>
<feature type="domain" description="Mop" evidence="3">
    <location>
        <begin position="64"/>
        <end position="130"/>
    </location>
</feature>
<dbReference type="AlphaFoldDB" id="A0A1E5QJQ0"/>
<protein>
    <submittedName>
        <fullName evidence="4">Transporter</fullName>
    </submittedName>
</protein>
<dbReference type="Pfam" id="PF03459">
    <property type="entry name" value="TOBE"/>
    <property type="match status" value="1"/>
</dbReference>
<evidence type="ECO:0000259" key="3">
    <source>
        <dbReference type="PROSITE" id="PS51866"/>
    </source>
</evidence>
<dbReference type="SUPFAM" id="SSF50331">
    <property type="entry name" value="MOP-like"/>
    <property type="match status" value="1"/>
</dbReference>
<dbReference type="InterPro" id="IPR008995">
    <property type="entry name" value="Mo/tungstate-bd_C_term_dom"/>
</dbReference>
<dbReference type="STRING" id="1781255.BH720_11895"/>
<dbReference type="GO" id="GO:0015689">
    <property type="term" value="P:molybdate ion transport"/>
    <property type="evidence" value="ECO:0007669"/>
    <property type="project" value="InterPro"/>
</dbReference>
<dbReference type="PROSITE" id="PS51866">
    <property type="entry name" value="MOP"/>
    <property type="match status" value="1"/>
</dbReference>
<proteinExistence type="predicted"/>
<accession>A0A1E5QJQ0</accession>
<dbReference type="NCBIfam" id="TIGR00638">
    <property type="entry name" value="Mop"/>
    <property type="match status" value="1"/>
</dbReference>
<gene>
    <name evidence="4" type="ORF">BH720_11895</name>
</gene>
<evidence type="ECO:0000256" key="2">
    <source>
        <dbReference type="PROSITE-ProRule" id="PRU01213"/>
    </source>
</evidence>